<proteinExistence type="predicted"/>
<evidence type="ECO:0000256" key="1">
    <source>
        <dbReference type="ARBA" id="ARBA00023015"/>
    </source>
</evidence>
<dbReference type="SMART" id="SM00895">
    <property type="entry name" value="FCD"/>
    <property type="match status" value="1"/>
</dbReference>
<dbReference type="PANTHER" id="PTHR43537">
    <property type="entry name" value="TRANSCRIPTIONAL REGULATOR, GNTR FAMILY"/>
    <property type="match status" value="1"/>
</dbReference>
<dbReference type="InterPro" id="IPR000524">
    <property type="entry name" value="Tscrpt_reg_HTH_GntR"/>
</dbReference>
<evidence type="ECO:0000256" key="2">
    <source>
        <dbReference type="ARBA" id="ARBA00023125"/>
    </source>
</evidence>
<organism evidence="5 6">
    <name type="scientific">Ochrobactrum quorumnocens</name>
    <dbReference type="NCBI Taxonomy" id="271865"/>
    <lineage>
        <taxon>Bacteria</taxon>
        <taxon>Pseudomonadati</taxon>
        <taxon>Pseudomonadota</taxon>
        <taxon>Alphaproteobacteria</taxon>
        <taxon>Hyphomicrobiales</taxon>
        <taxon>Brucellaceae</taxon>
        <taxon>Brucella/Ochrobactrum group</taxon>
        <taxon>Ochrobactrum</taxon>
    </lineage>
</organism>
<dbReference type="SUPFAM" id="SSF48008">
    <property type="entry name" value="GntR ligand-binding domain-like"/>
    <property type="match status" value="1"/>
</dbReference>
<name>A0A248UMY9_9HYPH</name>
<keyword evidence="5" id="KW-0614">Plasmid</keyword>
<dbReference type="RefSeq" id="WP_095448219.1">
    <property type="nucleotide sequence ID" value="NZ_CP022605.1"/>
</dbReference>
<dbReference type="Pfam" id="PF07729">
    <property type="entry name" value="FCD"/>
    <property type="match status" value="1"/>
</dbReference>
<dbReference type="SUPFAM" id="SSF46785">
    <property type="entry name" value="Winged helix' DNA-binding domain"/>
    <property type="match status" value="1"/>
</dbReference>
<keyword evidence="2" id="KW-0238">DNA-binding</keyword>
<keyword evidence="1" id="KW-0805">Transcription regulation</keyword>
<protein>
    <submittedName>
        <fullName evidence="5">Bacterial regulatory, gntR family protein</fullName>
    </submittedName>
</protein>
<dbReference type="EMBL" id="CP022605">
    <property type="protein sequence ID" value="ASV88048.1"/>
    <property type="molecule type" value="Genomic_DNA"/>
</dbReference>
<dbReference type="PANTHER" id="PTHR43537:SF39">
    <property type="entry name" value="HTH-TYPE TRANSCRIPTIONAL REGULATOR MCBR"/>
    <property type="match status" value="1"/>
</dbReference>
<dbReference type="InterPro" id="IPR036388">
    <property type="entry name" value="WH-like_DNA-bd_sf"/>
</dbReference>
<accession>A0A248UMY9</accession>
<dbReference type="Gene3D" id="1.10.10.10">
    <property type="entry name" value="Winged helix-like DNA-binding domain superfamily/Winged helix DNA-binding domain"/>
    <property type="match status" value="1"/>
</dbReference>
<dbReference type="InterPro" id="IPR011711">
    <property type="entry name" value="GntR_C"/>
</dbReference>
<dbReference type="OrthoDB" id="9815654at2"/>
<evidence type="ECO:0000256" key="3">
    <source>
        <dbReference type="ARBA" id="ARBA00023163"/>
    </source>
</evidence>
<dbReference type="GO" id="GO:0003700">
    <property type="term" value="F:DNA-binding transcription factor activity"/>
    <property type="evidence" value="ECO:0007669"/>
    <property type="project" value="InterPro"/>
</dbReference>
<dbReference type="SMART" id="SM00345">
    <property type="entry name" value="HTH_GNTR"/>
    <property type="match status" value="1"/>
</dbReference>
<dbReference type="KEGG" id="och:CES85_3004"/>
<dbReference type="Gene3D" id="1.20.120.530">
    <property type="entry name" value="GntR ligand-binding domain-like"/>
    <property type="match status" value="1"/>
</dbReference>
<dbReference type="PROSITE" id="PS50949">
    <property type="entry name" value="HTH_GNTR"/>
    <property type="match status" value="1"/>
</dbReference>
<dbReference type="Pfam" id="PF00392">
    <property type="entry name" value="GntR"/>
    <property type="match status" value="1"/>
</dbReference>
<evidence type="ECO:0000259" key="4">
    <source>
        <dbReference type="PROSITE" id="PS50949"/>
    </source>
</evidence>
<gene>
    <name evidence="5" type="ORF">CES85_3004</name>
</gene>
<keyword evidence="3" id="KW-0804">Transcription</keyword>
<reference evidence="5 6" key="1">
    <citation type="submission" date="2017-07" db="EMBL/GenBank/DDBJ databases">
        <title>Phylogenetic study on the rhizospheric bacterium Ochrobactrum sp. A44.</title>
        <authorList>
            <person name="Krzyzanowska D.M."/>
            <person name="Ossowicki A."/>
            <person name="Rajewska M."/>
            <person name="Maciag T."/>
            <person name="Kaczynski Z."/>
            <person name="Czerwicka M."/>
            <person name="Jafra S."/>
        </authorList>
    </citation>
    <scope>NUCLEOTIDE SEQUENCE [LARGE SCALE GENOMIC DNA]</scope>
    <source>
        <strain evidence="5 6">A44</strain>
        <plasmid evidence="5 6">unnamed1</plasmid>
    </source>
</reference>
<dbReference type="GO" id="GO:0003677">
    <property type="term" value="F:DNA binding"/>
    <property type="evidence" value="ECO:0007669"/>
    <property type="project" value="UniProtKB-KW"/>
</dbReference>
<evidence type="ECO:0000313" key="6">
    <source>
        <dbReference type="Proteomes" id="UP000215256"/>
    </source>
</evidence>
<geneLocation type="plasmid" evidence="5 6">
    <name>unnamed1</name>
</geneLocation>
<feature type="domain" description="HTH gntR-type" evidence="4">
    <location>
        <begin position="23"/>
        <end position="88"/>
    </location>
</feature>
<evidence type="ECO:0000313" key="5">
    <source>
        <dbReference type="EMBL" id="ASV88048.1"/>
    </source>
</evidence>
<dbReference type="AlphaFoldDB" id="A0A248UMY9"/>
<dbReference type="Proteomes" id="UP000215256">
    <property type="component" value="Plasmid unnamed1"/>
</dbReference>
<sequence length="233" mass="25307">MGNEEIILADEGYVQTYKTLVQDTLNEQIYQQIKEKLIVGEFRPGDRLVLRNLAAALGTSVVPVRDALQKLESLGALRLERTFFVPRLTIGELTEIRDIRVALEGLSAARAACTSTPESLAGLRVHFDAMTEAARGNDTSGFLRANARFHLHIADMSNSPILRDMIEPLWLRMGPSVRLAKAEPGKLINAIPDHEIAFAAIASKDAAAACNAIVADVVNCFGILADASRNTGK</sequence>
<dbReference type="InterPro" id="IPR036390">
    <property type="entry name" value="WH_DNA-bd_sf"/>
</dbReference>
<dbReference type="InterPro" id="IPR008920">
    <property type="entry name" value="TF_FadR/GntR_C"/>
</dbReference>